<keyword evidence="2" id="KW-0812">Transmembrane</keyword>
<comment type="caution">
    <text evidence="3">The sequence shown here is derived from an EMBL/GenBank/DDBJ whole genome shotgun (WGS) entry which is preliminary data.</text>
</comment>
<organism evidence="3 4">
    <name type="scientific">Plesiocystis pacifica SIR-1</name>
    <dbReference type="NCBI Taxonomy" id="391625"/>
    <lineage>
        <taxon>Bacteria</taxon>
        <taxon>Pseudomonadati</taxon>
        <taxon>Myxococcota</taxon>
        <taxon>Polyangia</taxon>
        <taxon>Nannocystales</taxon>
        <taxon>Nannocystaceae</taxon>
        <taxon>Plesiocystis</taxon>
    </lineage>
</organism>
<feature type="region of interest" description="Disordered" evidence="1">
    <location>
        <begin position="333"/>
        <end position="464"/>
    </location>
</feature>
<dbReference type="OrthoDB" id="7992681at2"/>
<sequence>MDFFWLLAFAVGIGTSLIELLSRYRDDPFTVIATSLWAWVYLLLNGTMAIAAYFILLTSAYGDLEAQPAGVSLAFVAGLSAAVVLRSRVFTAHVGDEQISIGPGYVIDQLLNVIDAQIDRQRALQRVQIVVAVMKGKDFDGAKTHASTMITGSRQNLTLQAQQDLANQIREVADRKIPNQERSYALGFILLDFMGESFLRAVAKHLPEVPLGEDEAMVVEANGTELIVKTSELTNTGKIVQRNWGASMPVDRADLVQELLRGVELPKLNARIDQLMARGELGHSESERMALRYEIDRVLNREDTTEEDKVFGLGFVVHQNIDRRRFREMFDGMATPASERRRGRATAAESQLGPRPDGLRHEQSSASRKKAGTGKHEALREDSNADRPITGRHPTIGAPAGPMPAASTVEGSVSESMVDGAAAETTTRGRAGRSTTRGRRRRRTEESSEDAGSSASTTAGGRTH</sequence>
<keyword evidence="2" id="KW-0472">Membrane</keyword>
<dbReference type="AlphaFoldDB" id="A6GCM1"/>
<dbReference type="STRING" id="391625.PPSIR1_07400"/>
<feature type="transmembrane region" description="Helical" evidence="2">
    <location>
        <begin position="6"/>
        <end position="24"/>
    </location>
</feature>
<dbReference type="Proteomes" id="UP000005801">
    <property type="component" value="Unassembled WGS sequence"/>
</dbReference>
<feature type="compositionally biased region" description="Low complexity" evidence="1">
    <location>
        <begin position="450"/>
        <end position="464"/>
    </location>
</feature>
<dbReference type="EMBL" id="ABCS01000066">
    <property type="protein sequence ID" value="EDM76373.1"/>
    <property type="molecule type" value="Genomic_DNA"/>
</dbReference>
<accession>A6GCM1</accession>
<feature type="compositionally biased region" description="Basic and acidic residues" evidence="1">
    <location>
        <begin position="374"/>
        <end position="385"/>
    </location>
</feature>
<dbReference type="eggNOG" id="COG1215">
    <property type="taxonomic scope" value="Bacteria"/>
</dbReference>
<evidence type="ECO:0000256" key="2">
    <source>
        <dbReference type="SAM" id="Phobius"/>
    </source>
</evidence>
<protein>
    <submittedName>
        <fullName evidence="3">Uncharacterized protein</fullName>
    </submittedName>
</protein>
<evidence type="ECO:0000313" key="3">
    <source>
        <dbReference type="EMBL" id="EDM76373.1"/>
    </source>
</evidence>
<evidence type="ECO:0000313" key="4">
    <source>
        <dbReference type="Proteomes" id="UP000005801"/>
    </source>
</evidence>
<keyword evidence="4" id="KW-1185">Reference proteome</keyword>
<name>A6GCM1_9BACT</name>
<proteinExistence type="predicted"/>
<gene>
    <name evidence="3" type="ORF">PPSIR1_07400</name>
</gene>
<feature type="transmembrane region" description="Helical" evidence="2">
    <location>
        <begin position="36"/>
        <end position="56"/>
    </location>
</feature>
<feature type="compositionally biased region" description="Low complexity" evidence="1">
    <location>
        <begin position="420"/>
        <end position="435"/>
    </location>
</feature>
<evidence type="ECO:0000256" key="1">
    <source>
        <dbReference type="SAM" id="MobiDB-lite"/>
    </source>
</evidence>
<reference evidence="3 4" key="1">
    <citation type="submission" date="2007-06" db="EMBL/GenBank/DDBJ databases">
        <authorList>
            <person name="Shimkets L."/>
            <person name="Ferriera S."/>
            <person name="Johnson J."/>
            <person name="Kravitz S."/>
            <person name="Beeson K."/>
            <person name="Sutton G."/>
            <person name="Rogers Y.-H."/>
            <person name="Friedman R."/>
            <person name="Frazier M."/>
            <person name="Venter J.C."/>
        </authorList>
    </citation>
    <scope>NUCLEOTIDE SEQUENCE [LARGE SCALE GENOMIC DNA]</scope>
    <source>
        <strain evidence="3 4">SIR-1</strain>
    </source>
</reference>
<keyword evidence="2" id="KW-1133">Transmembrane helix</keyword>
<dbReference type="RefSeq" id="WP_006974462.1">
    <property type="nucleotide sequence ID" value="NZ_ABCS01000066.1"/>
</dbReference>